<dbReference type="Pfam" id="PF00072">
    <property type="entry name" value="Response_reg"/>
    <property type="match status" value="1"/>
</dbReference>
<dbReference type="SMART" id="SM00448">
    <property type="entry name" value="REC"/>
    <property type="match status" value="1"/>
</dbReference>
<organism evidence="3 4">
    <name type="scientific">Allosediminivita pacifica</name>
    <dbReference type="NCBI Taxonomy" id="1267769"/>
    <lineage>
        <taxon>Bacteria</taxon>
        <taxon>Pseudomonadati</taxon>
        <taxon>Pseudomonadota</taxon>
        <taxon>Alphaproteobacteria</taxon>
        <taxon>Rhodobacterales</taxon>
        <taxon>Paracoccaceae</taxon>
        <taxon>Allosediminivita</taxon>
    </lineage>
</organism>
<reference evidence="3 4" key="1">
    <citation type="submission" date="2018-04" db="EMBL/GenBank/DDBJ databases">
        <title>Genomic Encyclopedia of Archaeal and Bacterial Type Strains, Phase II (KMG-II): from individual species to whole genera.</title>
        <authorList>
            <person name="Goeker M."/>
        </authorList>
    </citation>
    <scope>NUCLEOTIDE SEQUENCE [LARGE SCALE GENOMIC DNA]</scope>
    <source>
        <strain evidence="3 4">DSM 29329</strain>
    </source>
</reference>
<evidence type="ECO:0000256" key="1">
    <source>
        <dbReference type="PROSITE-ProRule" id="PRU00169"/>
    </source>
</evidence>
<dbReference type="Gene3D" id="3.40.50.2300">
    <property type="match status" value="1"/>
</dbReference>
<evidence type="ECO:0000313" key="4">
    <source>
        <dbReference type="Proteomes" id="UP000244069"/>
    </source>
</evidence>
<sequence length="120" mass="13162">MDVLIIESRKALADLWSRHLDRMGAGVVCATGEAEAVAHLESEHFDVVILDLVLEEGSAFAVADYVAYRDAATRIIFVTNTTFFSDGSIFSLFANACAYLPRATPPEDLSAMVEHYARPH</sequence>
<gene>
    <name evidence="3" type="ORF">C8N44_109120</name>
</gene>
<dbReference type="RefSeq" id="WP_107975860.1">
    <property type="nucleotide sequence ID" value="NZ_BMEZ01000011.1"/>
</dbReference>
<keyword evidence="4" id="KW-1185">Reference proteome</keyword>
<keyword evidence="1" id="KW-0597">Phosphoprotein</keyword>
<dbReference type="Proteomes" id="UP000244069">
    <property type="component" value="Unassembled WGS sequence"/>
</dbReference>
<proteinExistence type="predicted"/>
<protein>
    <submittedName>
        <fullName evidence="3">Response regulator receiver domain-containing protein</fullName>
    </submittedName>
</protein>
<name>A0A2T6AXA0_9RHOB</name>
<feature type="modified residue" description="4-aspartylphosphate" evidence="1">
    <location>
        <position position="51"/>
    </location>
</feature>
<evidence type="ECO:0000259" key="2">
    <source>
        <dbReference type="PROSITE" id="PS50110"/>
    </source>
</evidence>
<comment type="caution">
    <text evidence="3">The sequence shown here is derived from an EMBL/GenBank/DDBJ whole genome shotgun (WGS) entry which is preliminary data.</text>
</comment>
<evidence type="ECO:0000313" key="3">
    <source>
        <dbReference type="EMBL" id="PTX48429.1"/>
    </source>
</evidence>
<dbReference type="OrthoDB" id="7874292at2"/>
<accession>A0A2T6AXA0</accession>
<dbReference type="AlphaFoldDB" id="A0A2T6AXA0"/>
<dbReference type="SUPFAM" id="SSF52172">
    <property type="entry name" value="CheY-like"/>
    <property type="match status" value="1"/>
</dbReference>
<feature type="domain" description="Response regulatory" evidence="2">
    <location>
        <begin position="2"/>
        <end position="117"/>
    </location>
</feature>
<dbReference type="PROSITE" id="PS50110">
    <property type="entry name" value="RESPONSE_REGULATORY"/>
    <property type="match status" value="1"/>
</dbReference>
<dbReference type="GO" id="GO:0000160">
    <property type="term" value="P:phosphorelay signal transduction system"/>
    <property type="evidence" value="ECO:0007669"/>
    <property type="project" value="InterPro"/>
</dbReference>
<dbReference type="InterPro" id="IPR011006">
    <property type="entry name" value="CheY-like_superfamily"/>
</dbReference>
<dbReference type="EMBL" id="QBKN01000009">
    <property type="protein sequence ID" value="PTX48429.1"/>
    <property type="molecule type" value="Genomic_DNA"/>
</dbReference>
<dbReference type="CDD" id="cd00156">
    <property type="entry name" value="REC"/>
    <property type="match status" value="1"/>
</dbReference>
<dbReference type="InterPro" id="IPR001789">
    <property type="entry name" value="Sig_transdc_resp-reg_receiver"/>
</dbReference>